<dbReference type="GO" id="GO:0003676">
    <property type="term" value="F:nucleic acid binding"/>
    <property type="evidence" value="ECO:0007669"/>
    <property type="project" value="InterPro"/>
</dbReference>
<dbReference type="InterPro" id="IPR036397">
    <property type="entry name" value="RNaseH_sf"/>
</dbReference>
<dbReference type="Pfam" id="PF13683">
    <property type="entry name" value="rve_3"/>
    <property type="match status" value="1"/>
</dbReference>
<evidence type="ECO:0000313" key="3">
    <source>
        <dbReference type="Proteomes" id="UP000199413"/>
    </source>
</evidence>
<feature type="domain" description="Integrase catalytic" evidence="1">
    <location>
        <begin position="150"/>
        <end position="330"/>
    </location>
</feature>
<reference evidence="3" key="1">
    <citation type="submission" date="2016-06" db="EMBL/GenBank/DDBJ databases">
        <authorList>
            <person name="Varghese N."/>
            <person name="Submissions Spin"/>
        </authorList>
    </citation>
    <scope>NUCLEOTIDE SEQUENCE [LARGE SCALE GENOMIC DNA]</scope>
    <source>
        <strain evidence="3">DSM 45431</strain>
    </source>
</reference>
<evidence type="ECO:0000259" key="1">
    <source>
        <dbReference type="PROSITE" id="PS50994"/>
    </source>
</evidence>
<name>A0A1C6T3D3_9ACTN</name>
<dbReference type="SUPFAM" id="SSF46689">
    <property type="entry name" value="Homeodomain-like"/>
    <property type="match status" value="1"/>
</dbReference>
<dbReference type="Gene3D" id="3.30.420.10">
    <property type="entry name" value="Ribonuclease H-like superfamily/Ribonuclease H"/>
    <property type="match status" value="1"/>
</dbReference>
<dbReference type="SUPFAM" id="SSF53098">
    <property type="entry name" value="Ribonuclease H-like"/>
    <property type="match status" value="1"/>
</dbReference>
<accession>A0A1C6T3D3</accession>
<dbReference type="OrthoDB" id="3205705at2"/>
<dbReference type="RefSeq" id="WP_091345751.1">
    <property type="nucleotide sequence ID" value="NZ_FMHV01000002.1"/>
</dbReference>
<evidence type="ECO:0000313" key="2">
    <source>
        <dbReference type="EMBL" id="SCL36340.1"/>
    </source>
</evidence>
<dbReference type="AlphaFoldDB" id="A0A1C6T3D3"/>
<dbReference type="InterPro" id="IPR012337">
    <property type="entry name" value="RNaseH-like_sf"/>
</dbReference>
<gene>
    <name evidence="2" type="ORF">GA0070624_5527</name>
</gene>
<dbReference type="InterPro" id="IPR009057">
    <property type="entry name" value="Homeodomain-like_sf"/>
</dbReference>
<dbReference type="GO" id="GO:0015074">
    <property type="term" value="P:DNA integration"/>
    <property type="evidence" value="ECO:0007669"/>
    <property type="project" value="InterPro"/>
</dbReference>
<protein>
    <submittedName>
        <fullName evidence="2">Integrase core domain-containing protein</fullName>
    </submittedName>
</protein>
<keyword evidence="3" id="KW-1185">Reference proteome</keyword>
<sequence length="354" mass="40693">MPVRLIYLVLCRLIQWLTLLPRADAAKDVEILVLRHENAVLRRTNPKPRLDWTDRAILAALARQLPPALRWHRLVTPATLLRWHRRLVARHWTFPHLGRPPIDPTIVDLVARMSRDNPGWGYQRIRGELLGLGYRVSAATIRRILKRLGVPPAPIRRDDTTWRQFLHTQAASMLACDFFHVDCAVTLTRLYVFFILEVRSRYVHILGVSTNPDGAWTTQQARNLLTDLGDRAGQFTFLIRDRAGQFTAAFDAVLADAGITAVKIPPRCPRANAYAERFVRTVRSEVTDRMLIFGARHLRHVLTAYAEHYNRWRPHRALHLTPPRSARPAVNADHRRIARRPVLGGLINEYNRAA</sequence>
<dbReference type="EMBL" id="FMHV01000002">
    <property type="protein sequence ID" value="SCL36340.1"/>
    <property type="molecule type" value="Genomic_DNA"/>
</dbReference>
<dbReference type="InterPro" id="IPR001584">
    <property type="entry name" value="Integrase_cat-core"/>
</dbReference>
<dbReference type="Proteomes" id="UP000199413">
    <property type="component" value="Unassembled WGS sequence"/>
</dbReference>
<dbReference type="STRING" id="568872.GA0070624_5527"/>
<organism evidence="2 3">
    <name type="scientific">Micromonospora rhizosphaerae</name>
    <dbReference type="NCBI Taxonomy" id="568872"/>
    <lineage>
        <taxon>Bacteria</taxon>
        <taxon>Bacillati</taxon>
        <taxon>Actinomycetota</taxon>
        <taxon>Actinomycetes</taxon>
        <taxon>Micromonosporales</taxon>
        <taxon>Micromonosporaceae</taxon>
        <taxon>Micromonospora</taxon>
    </lineage>
</organism>
<dbReference type="PROSITE" id="PS50994">
    <property type="entry name" value="INTEGRASE"/>
    <property type="match status" value="1"/>
</dbReference>
<proteinExistence type="predicted"/>